<sequence>MNKQSENIKISSIANLLFLFLLAIIFYLTYKYMVPAEDAIILYDYAKNLSMRGIITYSNSSYPIEGATDFLWMVILAVLKKVHIDEFESALILNYLGVCLIFYCMKKRDFPLILIIMGILGTPYLYSALIGFSTLFYSAIYVCALYFVLLRKSECYFFIFILCLIRPDGVIWGIGLIFLHIYLAESNFKLKDDLFKFLIYLIIPGLFYFGWRVWYFAEWLPLPFLVKSSSQRDYGIFFLDSLKMIQYPLIPMLITVFFLKSKNQYIKRIFLLFFIPIIFFSCMHLEQNNGNRFLAPMFFGSLMLIAEKKEAMASWAFIVTSLLYGIKLTFWTFLSFIDVNDYNENIINLSKSLSKFHGRMLTTEAGRLSYYSNWDTEDSWGLNTPRYAHRLINTLDLYNGHYNLIVAHCPISMLDSGIIKTYFIEERAWENQCRVLTSYILSERYDIYLVPFIHGQLLSNQLLQLLNLNHHKEKCRRYDIYAIAKDFKYNADVKKIIINFEGIPYSSNRSSDLCNF</sequence>
<reference evidence="2 4" key="1">
    <citation type="submission" date="2018-05" db="EMBL/GenBank/DDBJ databases">
        <title>Legionella qingyii sp.nov., whole genome shotgun sequence.</title>
        <authorList>
            <person name="Wu H."/>
            <person name="Zhu Q."/>
            <person name="Hu C."/>
        </authorList>
    </citation>
    <scope>NUCLEOTIDE SEQUENCE [LARGE SCALE GENOMIC DNA]</scope>
    <source>
        <strain evidence="2 4">HEB18</strain>
    </source>
</reference>
<dbReference type="Proteomes" id="UP000287374">
    <property type="component" value="Unassembled WGS sequence"/>
</dbReference>
<evidence type="ECO:0000313" key="5">
    <source>
        <dbReference type="Proteomes" id="UP000287374"/>
    </source>
</evidence>
<dbReference type="EMBL" id="RZGX01000015">
    <property type="protein sequence ID" value="RUR21643.1"/>
    <property type="molecule type" value="Genomic_DNA"/>
</dbReference>
<keyword evidence="5" id="KW-1185">Reference proteome</keyword>
<gene>
    <name evidence="2" type="ORF">DGG96_10370</name>
    <name evidence="3" type="ORF">ELY20_11845</name>
</gene>
<feature type="transmembrane region" description="Helical" evidence="1">
    <location>
        <begin position="313"/>
        <end position="334"/>
    </location>
</feature>
<dbReference type="EMBL" id="QHJG01000015">
    <property type="protein sequence ID" value="PWY55689.1"/>
    <property type="molecule type" value="Genomic_DNA"/>
</dbReference>
<feature type="transmembrane region" description="Helical" evidence="1">
    <location>
        <begin position="125"/>
        <end position="150"/>
    </location>
</feature>
<reference evidence="3 5" key="2">
    <citation type="submission" date="2018-12" db="EMBL/GenBank/DDBJ databases">
        <title>Legionella sp,whole genome shotgun sequence.</title>
        <authorList>
            <person name="Wu H."/>
        </authorList>
    </citation>
    <scope>NUCLEOTIDE SEQUENCE [LARGE SCALE GENOMIC DNA]</scope>
    <source>
        <strain evidence="5">km489</strain>
        <strain evidence="3">Km489</strain>
    </source>
</reference>
<feature type="transmembrane region" description="Helical" evidence="1">
    <location>
        <begin position="87"/>
        <end position="105"/>
    </location>
</feature>
<organism evidence="2 4">
    <name type="scientific">Legionella qingyii</name>
    <dbReference type="NCBI Taxonomy" id="2184757"/>
    <lineage>
        <taxon>Bacteria</taxon>
        <taxon>Pseudomonadati</taxon>
        <taxon>Pseudomonadota</taxon>
        <taxon>Gammaproteobacteria</taxon>
        <taxon>Legionellales</taxon>
        <taxon>Legionellaceae</taxon>
        <taxon>Legionella</taxon>
    </lineage>
</organism>
<protein>
    <recommendedName>
        <fullName evidence="6">Glycosyltransferase RgtA/B/C/D-like domain-containing protein</fullName>
    </recommendedName>
</protein>
<name>A0A317U2X4_9GAMM</name>
<feature type="transmembrane region" description="Helical" evidence="1">
    <location>
        <begin position="194"/>
        <end position="214"/>
    </location>
</feature>
<keyword evidence="1" id="KW-1133">Transmembrane helix</keyword>
<dbReference type="RefSeq" id="WP_110142597.1">
    <property type="nucleotide sequence ID" value="NZ_QHJG01000015.1"/>
</dbReference>
<evidence type="ECO:0000256" key="1">
    <source>
        <dbReference type="SAM" id="Phobius"/>
    </source>
</evidence>
<dbReference type="AlphaFoldDB" id="A0A317U2X4"/>
<comment type="caution">
    <text evidence="2">The sequence shown here is derived from an EMBL/GenBank/DDBJ whole genome shotgun (WGS) entry which is preliminary data.</text>
</comment>
<evidence type="ECO:0000313" key="2">
    <source>
        <dbReference type="EMBL" id="PWY55689.1"/>
    </source>
</evidence>
<feature type="transmembrane region" description="Helical" evidence="1">
    <location>
        <begin position="234"/>
        <end position="258"/>
    </location>
</feature>
<accession>A0A317U2X4</accession>
<feature type="transmembrane region" description="Helical" evidence="1">
    <location>
        <begin position="265"/>
        <end position="283"/>
    </location>
</feature>
<keyword evidence="1" id="KW-0472">Membrane</keyword>
<proteinExistence type="predicted"/>
<dbReference type="OrthoDB" id="5492344at2"/>
<feature type="transmembrane region" description="Helical" evidence="1">
    <location>
        <begin position="156"/>
        <end position="182"/>
    </location>
</feature>
<evidence type="ECO:0000313" key="4">
    <source>
        <dbReference type="Proteomes" id="UP000247152"/>
    </source>
</evidence>
<dbReference type="Proteomes" id="UP000247152">
    <property type="component" value="Unassembled WGS sequence"/>
</dbReference>
<evidence type="ECO:0000313" key="3">
    <source>
        <dbReference type="EMBL" id="RUR21643.1"/>
    </source>
</evidence>
<evidence type="ECO:0008006" key="6">
    <source>
        <dbReference type="Google" id="ProtNLM"/>
    </source>
</evidence>
<feature type="transmembrane region" description="Helical" evidence="1">
    <location>
        <begin position="12"/>
        <end position="30"/>
    </location>
</feature>
<keyword evidence="1" id="KW-0812">Transmembrane</keyword>